<name>A0A6L5XH47_9BACT</name>
<dbReference type="Pfam" id="PF08797">
    <property type="entry name" value="HIRAN"/>
    <property type="match status" value="1"/>
</dbReference>
<dbReference type="GO" id="GO:0016818">
    <property type="term" value="F:hydrolase activity, acting on acid anhydrides, in phosphorus-containing anhydrides"/>
    <property type="evidence" value="ECO:0007669"/>
    <property type="project" value="InterPro"/>
</dbReference>
<reference evidence="4 5" key="1">
    <citation type="submission" date="2019-08" db="EMBL/GenBank/DDBJ databases">
        <title>In-depth cultivation of the pig gut microbiome towards novel bacterial diversity and tailored functional studies.</title>
        <authorList>
            <person name="Wylensek D."/>
            <person name="Hitch T.C.A."/>
            <person name="Clavel T."/>
        </authorList>
    </citation>
    <scope>NUCLEOTIDE SEQUENCE [LARGE SCALE GENOMIC DNA]</scope>
    <source>
        <strain evidence="4 5">Oil-RF-744-WCA-WT-10</strain>
    </source>
</reference>
<evidence type="ECO:0000256" key="2">
    <source>
        <dbReference type="ARBA" id="ARBA00022801"/>
    </source>
</evidence>
<protein>
    <recommendedName>
        <fullName evidence="3">HIRAN domain-containing protein</fullName>
    </recommendedName>
</protein>
<proteinExistence type="predicted"/>
<dbReference type="Proteomes" id="UP000483362">
    <property type="component" value="Unassembled WGS sequence"/>
</dbReference>
<keyword evidence="5" id="KW-1185">Reference proteome</keyword>
<dbReference type="SMART" id="SM00910">
    <property type="entry name" value="HIRAN"/>
    <property type="match status" value="1"/>
</dbReference>
<organism evidence="4 5">
    <name type="scientific">Sodaliphilus pleomorphus</name>
    <dbReference type="NCBI Taxonomy" id="2606626"/>
    <lineage>
        <taxon>Bacteria</taxon>
        <taxon>Pseudomonadati</taxon>
        <taxon>Bacteroidota</taxon>
        <taxon>Bacteroidia</taxon>
        <taxon>Bacteroidales</taxon>
        <taxon>Muribaculaceae</taxon>
        <taxon>Sodaliphilus</taxon>
    </lineage>
</organism>
<dbReference type="AlphaFoldDB" id="A0A6L5XH47"/>
<evidence type="ECO:0000256" key="1">
    <source>
        <dbReference type="ARBA" id="ARBA00022723"/>
    </source>
</evidence>
<feature type="domain" description="HIRAN" evidence="3">
    <location>
        <begin position="6"/>
        <end position="115"/>
    </location>
</feature>
<evidence type="ECO:0000313" key="4">
    <source>
        <dbReference type="EMBL" id="MSS18750.1"/>
    </source>
</evidence>
<accession>A0A6L5XH47</accession>
<dbReference type="GO" id="GO:0003676">
    <property type="term" value="F:nucleic acid binding"/>
    <property type="evidence" value="ECO:0007669"/>
    <property type="project" value="InterPro"/>
</dbReference>
<dbReference type="EMBL" id="VULT01000034">
    <property type="protein sequence ID" value="MSS18750.1"/>
    <property type="molecule type" value="Genomic_DNA"/>
</dbReference>
<dbReference type="RefSeq" id="WP_154327037.1">
    <property type="nucleotide sequence ID" value="NZ_CP045696.1"/>
</dbReference>
<evidence type="ECO:0000313" key="5">
    <source>
        <dbReference type="Proteomes" id="UP000483362"/>
    </source>
</evidence>
<dbReference type="Gene3D" id="3.30.70.2330">
    <property type="match status" value="1"/>
</dbReference>
<dbReference type="GO" id="GO:0008270">
    <property type="term" value="F:zinc ion binding"/>
    <property type="evidence" value="ECO:0007669"/>
    <property type="project" value="InterPro"/>
</dbReference>
<evidence type="ECO:0000259" key="3">
    <source>
        <dbReference type="SMART" id="SM00910"/>
    </source>
</evidence>
<gene>
    <name evidence="4" type="ORF">FYJ29_13430</name>
</gene>
<keyword evidence="2" id="KW-0378">Hydrolase</keyword>
<sequence length="121" mass="13874">MIAKKLYYTDCHLAGRKYYDADEVWEKLKVGTLLHLEWDSSNTHDDNAVAVFYIDPDVTGDDGRYMLGYLPCSHNEVVAALLKMGWTQVMECRISKLDADAHPEAQVRLTLRIKRNGAREK</sequence>
<comment type="caution">
    <text evidence="4">The sequence shown here is derived from an EMBL/GenBank/DDBJ whole genome shotgun (WGS) entry which is preliminary data.</text>
</comment>
<dbReference type="InterPro" id="IPR014905">
    <property type="entry name" value="HIRAN"/>
</dbReference>
<keyword evidence="1" id="KW-0479">Metal-binding</keyword>